<name>A0ABS6BC62_9NOCA</name>
<gene>
    <name evidence="3" type="ORF">KO481_36455</name>
</gene>
<dbReference type="InterPro" id="IPR008979">
    <property type="entry name" value="Galactose-bd-like_sf"/>
</dbReference>
<keyword evidence="4" id="KW-1185">Reference proteome</keyword>
<dbReference type="InterPro" id="IPR000421">
    <property type="entry name" value="FA58C"/>
</dbReference>
<reference evidence="3 4" key="1">
    <citation type="submission" date="2021-06" db="EMBL/GenBank/DDBJ databases">
        <title>Actinomycetes sequencing.</title>
        <authorList>
            <person name="Shan Q."/>
        </authorList>
    </citation>
    <scope>NUCLEOTIDE SEQUENCE [LARGE SCALE GENOMIC DNA]</scope>
    <source>
        <strain evidence="3 4">NEAU-G5</strain>
    </source>
</reference>
<dbReference type="Gene3D" id="2.60.120.260">
    <property type="entry name" value="Galactose-binding domain-like"/>
    <property type="match status" value="1"/>
</dbReference>
<sequence length="1317" mass="144996">MSEPTPTGDPRTGTDLIVPVRVHTLVVNQRVKQDEPFNIWLPDFRKMLERTDSAEPAPGQSLQEAQTGVHVQWELPEALTAGHFHPETGETTFPLVPNRWLVVRHYNGLDGQRKVAAWVVHSDYLERADGGLGRGTSRYVTTRKPGGGTGAPDRDTIGRRHDLKTGPWTEPPTHELFLTTVGPGLPAFAAYAPYHEDVFCVRDSLEDIRAEFGTVFPPDNELSYQVIGWYSDRADGTSDILRQALDIPGLVPPPEEGISRTSQVLDALGWSAPTDAIASTLYCGHSLGVSWRWQGSSPESDRPRPLTPKVSMGHSTADAAEALTTGQTRSPRTGQLVRALLEGTIDTYGTPNGDIELDEATRSAWFAGSNGGYRWEATFPGRQQDSRNLPQWLTDLNSDQAEHDALVPKLERERSRLWSIWWLRNQPAGAYPDPRPPTFNHEADNQLNPDRDGSLAAQVDADMREVLRLRGRIPYGDTPEELAADIAKFRHDKEIPDDVQLRRVGRDPFYRPADPVVVIEGAGSGQPLTRDLDDPLPCRVPSALVTQIQNDSSWQDPPSRPLPDLTNLPDSCRNLLREFALLDWAALTASASGPGTVLSAALADPGNRVRGPLPEYTAAWRQAWVPMYLQWDLRLCATPFRSNGTDNWYFDGNHYQWLGRGATPGTGDYGLRWMTFKERAFLTPSAPYILREQARRYLNTYPESETAGLAQLRADYATMDLLSQSLDGFNDWLLERTGSAQSVPEVSALFGDPETVPNPGSPGGDLPESDRFQAVRAGQFYFRDLRIIDRFGRACDITNPSQDNYLSFPPYRALSVTPSKPISDQATSPRRFFQLPPRIMQEARVRLDNVPAQDNSPVVGWLLLNYLDQALLVYAPDGSPLGEMRVVGDRREIAWNPLPHAPFADPADPGFSDAYPELSDMVVALRARTPDEFDAVLELLDQSLDTIADDAAEADASPARLLGRPLALLRADLTVELAGPPITRPGWQHVLNPPSEDYPTYTWPVRLGDNAWLTDGLVGYFAGANPGDPIDYRLLNTVLPPTESGYMRRITDGHDLAVPAKPTGDLVIRQLTLLADPHAAIHATTDILPVAALRLPADQIAAALDRIRASFRLDPLLAPLRVQPVTAFSSLLDEHGDGLAELVDGNLGTSWRSPRPARAGDWIVLDLEAPHPIRRVDLYPGNTAGAMMPPDGFLETSEDGQTWTRLSQVAPGGDLHLTPPEPPTARYLRFVCTADSSGPIALRSLTVTTDDAGGVLMPRPAAWHGTWSWAEPWDSGTEAPGWGELPIVPVDLLSYPDDPVPVARAGYLQLRPGAERP</sequence>
<feature type="compositionally biased region" description="Basic and acidic residues" evidence="1">
    <location>
        <begin position="152"/>
        <end position="164"/>
    </location>
</feature>
<organism evidence="3 4">
    <name type="scientific">Nocardia albiluteola</name>
    <dbReference type="NCBI Taxonomy" id="2842303"/>
    <lineage>
        <taxon>Bacteria</taxon>
        <taxon>Bacillati</taxon>
        <taxon>Actinomycetota</taxon>
        <taxon>Actinomycetes</taxon>
        <taxon>Mycobacteriales</taxon>
        <taxon>Nocardiaceae</taxon>
        <taxon>Nocardia</taxon>
    </lineage>
</organism>
<dbReference type="RefSeq" id="WP_215923090.1">
    <property type="nucleotide sequence ID" value="NZ_JAHKNI010000018.1"/>
</dbReference>
<evidence type="ECO:0000313" key="3">
    <source>
        <dbReference type="EMBL" id="MBU3067000.1"/>
    </source>
</evidence>
<feature type="domain" description="F5/8 type C" evidence="2">
    <location>
        <begin position="1108"/>
        <end position="1249"/>
    </location>
</feature>
<dbReference type="Proteomes" id="UP000733379">
    <property type="component" value="Unassembled WGS sequence"/>
</dbReference>
<evidence type="ECO:0000256" key="1">
    <source>
        <dbReference type="SAM" id="MobiDB-lite"/>
    </source>
</evidence>
<dbReference type="Pfam" id="PF00754">
    <property type="entry name" value="F5_F8_type_C"/>
    <property type="match status" value="1"/>
</dbReference>
<evidence type="ECO:0000313" key="4">
    <source>
        <dbReference type="Proteomes" id="UP000733379"/>
    </source>
</evidence>
<dbReference type="EMBL" id="JAHKNI010000018">
    <property type="protein sequence ID" value="MBU3067000.1"/>
    <property type="molecule type" value="Genomic_DNA"/>
</dbReference>
<dbReference type="PROSITE" id="PS50022">
    <property type="entry name" value="FA58C_3"/>
    <property type="match status" value="1"/>
</dbReference>
<feature type="region of interest" description="Disordered" evidence="1">
    <location>
        <begin position="136"/>
        <end position="171"/>
    </location>
</feature>
<evidence type="ECO:0000259" key="2">
    <source>
        <dbReference type="PROSITE" id="PS50022"/>
    </source>
</evidence>
<accession>A0ABS6BC62</accession>
<feature type="region of interest" description="Disordered" evidence="1">
    <location>
        <begin position="294"/>
        <end position="315"/>
    </location>
</feature>
<protein>
    <submittedName>
        <fullName evidence="3">Discoidin domain-containing protein</fullName>
    </submittedName>
</protein>
<comment type="caution">
    <text evidence="3">The sequence shown here is derived from an EMBL/GenBank/DDBJ whole genome shotgun (WGS) entry which is preliminary data.</text>
</comment>
<dbReference type="SUPFAM" id="SSF49785">
    <property type="entry name" value="Galactose-binding domain-like"/>
    <property type="match status" value="1"/>
</dbReference>
<proteinExistence type="predicted"/>